<sequence>MWLKNSELSREEKQIRSLYEYLRSDLHHYLSELALDQSYHNFLKARQSYPFVEKRELKPRAKVSERENTLVNSFILIFNEGPIPPELKKNIRYFDNNKVTKENLGEVKLDGLPIAERFKAQQKYFETTKFYDLIKTLLPVDYALLVQRDSSVKNKNRFVMSHFHVRIDWLIDSAAEALGKELRYISKDLYEKGEGYAMDMVEKLFEYYSFHHSVAGRRTAAMLAAQMLRNTPYYSTVFVSSAESRTLTMITERGIVKSALIQLDKHAIEWIEKHPNGDPDFRKKFLINSTKSMGVAKLQVIYNSNSHSKPPVNGKLRGLKPDLQWLRIKNQLLIPNSKYSSTRPIKYQIIYDQQDPLS</sequence>
<protein>
    <submittedName>
        <fullName evidence="1">Uncharacterized protein</fullName>
    </submittedName>
</protein>
<proteinExistence type="predicted"/>
<accession>A0A3B1BE79</accession>
<organism evidence="1">
    <name type="scientific">hydrothermal vent metagenome</name>
    <dbReference type="NCBI Taxonomy" id="652676"/>
    <lineage>
        <taxon>unclassified sequences</taxon>
        <taxon>metagenomes</taxon>
        <taxon>ecological metagenomes</taxon>
    </lineage>
</organism>
<dbReference type="AlphaFoldDB" id="A0A3B1BE79"/>
<evidence type="ECO:0000313" key="1">
    <source>
        <dbReference type="EMBL" id="VAX16566.1"/>
    </source>
</evidence>
<reference evidence="1" key="1">
    <citation type="submission" date="2018-06" db="EMBL/GenBank/DDBJ databases">
        <authorList>
            <person name="Zhirakovskaya E."/>
        </authorList>
    </citation>
    <scope>NUCLEOTIDE SEQUENCE</scope>
</reference>
<dbReference type="EMBL" id="UOGE01000011">
    <property type="protein sequence ID" value="VAX16566.1"/>
    <property type="molecule type" value="Genomic_DNA"/>
</dbReference>
<name>A0A3B1BE79_9ZZZZ</name>
<gene>
    <name evidence="1" type="ORF">MNBD_NITROSPINAE02-2145</name>
</gene>